<keyword evidence="2" id="KW-1185">Reference proteome</keyword>
<accession>A0ABP8S6F2</accession>
<sequence>MEEASAVTAIRIVIENPALGSRVMATDNPSVNTERFAPHFYPPAQVARHPAPLFGAYATGI</sequence>
<comment type="caution">
    <text evidence="1">The sequence shown here is derived from an EMBL/GenBank/DDBJ whole genome shotgun (WGS) entry which is preliminary data.</text>
</comment>
<proteinExistence type="predicted"/>
<gene>
    <name evidence="1" type="ORF">GCM10023176_02320</name>
</gene>
<protein>
    <submittedName>
        <fullName evidence="1">Uncharacterized protein</fullName>
    </submittedName>
</protein>
<dbReference type="Proteomes" id="UP001500307">
    <property type="component" value="Unassembled WGS sequence"/>
</dbReference>
<name>A0ABP8S6F2_9ACTN</name>
<evidence type="ECO:0000313" key="1">
    <source>
        <dbReference type="EMBL" id="GAA4562128.1"/>
    </source>
</evidence>
<evidence type="ECO:0000313" key="2">
    <source>
        <dbReference type="Proteomes" id="UP001500307"/>
    </source>
</evidence>
<organism evidence="1 2">
    <name type="scientific">Micromonospora coerulea</name>
    <dbReference type="NCBI Taxonomy" id="47856"/>
    <lineage>
        <taxon>Bacteria</taxon>
        <taxon>Bacillati</taxon>
        <taxon>Actinomycetota</taxon>
        <taxon>Actinomycetes</taxon>
        <taxon>Micromonosporales</taxon>
        <taxon>Micromonosporaceae</taxon>
        <taxon>Micromonospora</taxon>
    </lineage>
</organism>
<reference evidence="2" key="1">
    <citation type="journal article" date="2019" name="Int. J. Syst. Evol. Microbiol.">
        <title>The Global Catalogue of Microorganisms (GCM) 10K type strain sequencing project: providing services to taxonomists for standard genome sequencing and annotation.</title>
        <authorList>
            <consortium name="The Broad Institute Genomics Platform"/>
            <consortium name="The Broad Institute Genome Sequencing Center for Infectious Disease"/>
            <person name="Wu L."/>
            <person name="Ma J."/>
        </authorList>
    </citation>
    <scope>NUCLEOTIDE SEQUENCE [LARGE SCALE GENOMIC DNA]</scope>
    <source>
        <strain evidence="2">JCM 3175</strain>
    </source>
</reference>
<dbReference type="EMBL" id="BAABGU010000001">
    <property type="protein sequence ID" value="GAA4562128.1"/>
    <property type="molecule type" value="Genomic_DNA"/>
</dbReference>